<dbReference type="Pfam" id="PF12802">
    <property type="entry name" value="MarR_2"/>
    <property type="match status" value="1"/>
</dbReference>
<gene>
    <name evidence="5" type="ORF">A9D14_06750</name>
</gene>
<dbReference type="PROSITE" id="PS50995">
    <property type="entry name" value="HTH_MARR_2"/>
    <property type="match status" value="1"/>
</dbReference>
<evidence type="ECO:0000259" key="4">
    <source>
        <dbReference type="PROSITE" id="PS50995"/>
    </source>
</evidence>
<dbReference type="GO" id="GO:0003677">
    <property type="term" value="F:DNA binding"/>
    <property type="evidence" value="ECO:0007669"/>
    <property type="project" value="UniProtKB-KW"/>
</dbReference>
<dbReference type="InterPro" id="IPR023187">
    <property type="entry name" value="Tscrpt_reg_MarR-type_CS"/>
</dbReference>
<dbReference type="STRING" id="450378.GCA_001661675_01350"/>
<dbReference type="OrthoDB" id="582199at2"/>
<evidence type="ECO:0000313" key="5">
    <source>
        <dbReference type="EMBL" id="ARU15939.1"/>
    </source>
</evidence>
<dbReference type="SUPFAM" id="SSF46785">
    <property type="entry name" value="Winged helix' DNA-binding domain"/>
    <property type="match status" value="1"/>
</dbReference>
<dbReference type="InterPro" id="IPR000835">
    <property type="entry name" value="HTH_MarR-typ"/>
</dbReference>
<dbReference type="PANTHER" id="PTHR33164">
    <property type="entry name" value="TRANSCRIPTIONAL REGULATOR, MARR FAMILY"/>
    <property type="match status" value="1"/>
</dbReference>
<dbReference type="EMBL" id="CP019602">
    <property type="protein sequence ID" value="ARU15939.1"/>
    <property type="molecule type" value="Genomic_DNA"/>
</dbReference>
<dbReference type="PROSITE" id="PS01117">
    <property type="entry name" value="HTH_MARR_1"/>
    <property type="match status" value="1"/>
</dbReference>
<dbReference type="GO" id="GO:0003700">
    <property type="term" value="F:DNA-binding transcription factor activity"/>
    <property type="evidence" value="ECO:0007669"/>
    <property type="project" value="InterPro"/>
</dbReference>
<dbReference type="SMART" id="SM00347">
    <property type="entry name" value="HTH_MARR"/>
    <property type="match status" value="1"/>
</dbReference>
<dbReference type="InterPro" id="IPR036388">
    <property type="entry name" value="WH-like_DNA-bd_sf"/>
</dbReference>
<keyword evidence="6" id="KW-1185">Reference proteome</keyword>
<dbReference type="GO" id="GO:0006950">
    <property type="term" value="P:response to stress"/>
    <property type="evidence" value="ECO:0007669"/>
    <property type="project" value="TreeGrafter"/>
</dbReference>
<sequence>MIESDSHNPAAHAVFEEQFFERSVAFNLRRSFNKVVDEIDAALAEFALSSHQFGVLSTIYYGRASTPSEVARLRFQNGAAITYTLDRLEQRGLLKRTRSEADKRVITLILTDDGRELTRKCMEAVVNVQDRVMKGVTAKDRDRLFEMLQLICEN</sequence>
<evidence type="ECO:0000256" key="3">
    <source>
        <dbReference type="ARBA" id="ARBA00023163"/>
    </source>
</evidence>
<reference evidence="5 6" key="1">
    <citation type="submission" date="2017-01" db="EMBL/GenBank/DDBJ databases">
        <title>Complete genome sequence of esterase-producing bacterium Croceicoccus marinus E4A9.</title>
        <authorList>
            <person name="Wu Y.-H."/>
            <person name="Cheng H."/>
            <person name="Xu L."/>
            <person name="Huo Y.-Y."/>
            <person name="Wang C.-S."/>
            <person name="Xu X.-W."/>
        </authorList>
    </citation>
    <scope>NUCLEOTIDE SEQUENCE [LARGE SCALE GENOMIC DNA]</scope>
    <source>
        <strain evidence="5 6">E4A9</strain>
    </source>
</reference>
<dbReference type="PANTHER" id="PTHR33164:SF43">
    <property type="entry name" value="HTH-TYPE TRANSCRIPTIONAL REPRESSOR YETL"/>
    <property type="match status" value="1"/>
</dbReference>
<evidence type="ECO:0000256" key="1">
    <source>
        <dbReference type="ARBA" id="ARBA00023015"/>
    </source>
</evidence>
<evidence type="ECO:0000256" key="2">
    <source>
        <dbReference type="ARBA" id="ARBA00023125"/>
    </source>
</evidence>
<dbReference type="RefSeq" id="WP_066844331.1">
    <property type="nucleotide sequence ID" value="NZ_CP019602.1"/>
</dbReference>
<dbReference type="InterPro" id="IPR036390">
    <property type="entry name" value="WH_DNA-bd_sf"/>
</dbReference>
<keyword evidence="3" id="KW-0804">Transcription</keyword>
<evidence type="ECO:0000313" key="6">
    <source>
        <dbReference type="Proteomes" id="UP000195807"/>
    </source>
</evidence>
<protein>
    <submittedName>
        <fullName evidence="5">MarR family transcriptional regulator</fullName>
    </submittedName>
</protein>
<keyword evidence="1" id="KW-0805">Transcription regulation</keyword>
<feature type="domain" description="HTH marR-type" evidence="4">
    <location>
        <begin position="21"/>
        <end position="153"/>
    </location>
</feature>
<dbReference type="Proteomes" id="UP000195807">
    <property type="component" value="Chromosome"/>
</dbReference>
<dbReference type="Gene3D" id="1.10.10.10">
    <property type="entry name" value="Winged helix-like DNA-binding domain superfamily/Winged helix DNA-binding domain"/>
    <property type="match status" value="1"/>
</dbReference>
<dbReference type="InterPro" id="IPR039422">
    <property type="entry name" value="MarR/SlyA-like"/>
</dbReference>
<keyword evidence="2" id="KW-0238">DNA-binding</keyword>
<dbReference type="PRINTS" id="PR00598">
    <property type="entry name" value="HTHMARR"/>
</dbReference>
<accession>A0A1Z1FAV1</accession>
<organism evidence="5 6">
    <name type="scientific">Croceicoccus marinus</name>
    <dbReference type="NCBI Taxonomy" id="450378"/>
    <lineage>
        <taxon>Bacteria</taxon>
        <taxon>Pseudomonadati</taxon>
        <taxon>Pseudomonadota</taxon>
        <taxon>Alphaproteobacteria</taxon>
        <taxon>Sphingomonadales</taxon>
        <taxon>Erythrobacteraceae</taxon>
        <taxon>Croceicoccus</taxon>
    </lineage>
</organism>
<proteinExistence type="predicted"/>
<dbReference type="AlphaFoldDB" id="A0A1Z1FAV1"/>
<dbReference type="KEGG" id="cman:A9D14_06750"/>
<name>A0A1Z1FAV1_9SPHN</name>